<keyword evidence="1" id="KW-1133">Transmembrane helix</keyword>
<feature type="transmembrane region" description="Helical" evidence="1">
    <location>
        <begin position="12"/>
        <end position="32"/>
    </location>
</feature>
<evidence type="ECO:0000313" key="2">
    <source>
        <dbReference type="EMBL" id="QOY85673.1"/>
    </source>
</evidence>
<dbReference type="AlphaFoldDB" id="A0A7S7SIG6"/>
<dbReference type="RefSeq" id="WP_194447343.1">
    <property type="nucleotide sequence ID" value="NZ_CP063849.1"/>
</dbReference>
<gene>
    <name evidence="2" type="ORF">IRI77_22960</name>
</gene>
<evidence type="ECO:0000256" key="1">
    <source>
        <dbReference type="SAM" id="Phobius"/>
    </source>
</evidence>
<keyword evidence="3" id="KW-1185">Reference proteome</keyword>
<dbReference type="KEGG" id="pfer:IRI77_22960"/>
<reference evidence="2 3" key="1">
    <citation type="submission" date="2020-10" db="EMBL/GenBank/DDBJ databases">
        <title>Complete genome sequence of Paludibaculum fermentans P105T, a facultatively anaerobic acidobacterium capable of dissimilatory Fe(III) reduction.</title>
        <authorList>
            <person name="Dedysh S.N."/>
            <person name="Beletsky A.V."/>
            <person name="Kulichevskaya I.S."/>
            <person name="Mardanov A.V."/>
            <person name="Ravin N.V."/>
        </authorList>
    </citation>
    <scope>NUCLEOTIDE SEQUENCE [LARGE SCALE GENOMIC DNA]</scope>
    <source>
        <strain evidence="2 3">P105</strain>
    </source>
</reference>
<keyword evidence="1" id="KW-0812">Transmembrane</keyword>
<name>A0A7S7SIG6_PALFE</name>
<dbReference type="Proteomes" id="UP000593892">
    <property type="component" value="Chromosome"/>
</dbReference>
<dbReference type="EMBL" id="CP063849">
    <property type="protein sequence ID" value="QOY85673.1"/>
    <property type="molecule type" value="Genomic_DNA"/>
</dbReference>
<accession>A0A7S7SIG6</accession>
<keyword evidence="1" id="KW-0472">Membrane</keyword>
<evidence type="ECO:0000313" key="3">
    <source>
        <dbReference type="Proteomes" id="UP000593892"/>
    </source>
</evidence>
<organism evidence="2 3">
    <name type="scientific">Paludibaculum fermentans</name>
    <dbReference type="NCBI Taxonomy" id="1473598"/>
    <lineage>
        <taxon>Bacteria</taxon>
        <taxon>Pseudomonadati</taxon>
        <taxon>Acidobacteriota</taxon>
        <taxon>Terriglobia</taxon>
        <taxon>Bryobacterales</taxon>
        <taxon>Bryobacteraceae</taxon>
        <taxon>Paludibaculum</taxon>
    </lineage>
</organism>
<proteinExistence type="predicted"/>
<protein>
    <submittedName>
        <fullName evidence="2">Uncharacterized protein</fullName>
    </submittedName>
</protein>
<sequence>MPAQDHTTGARALAGVAAVAVVALFGALQQYGLSDQYASQFHDPFHVMAQQERLQPVLARIPVTEKVGYFSDLPDSDLAQQAAFAYTQ</sequence>